<evidence type="ECO:0000256" key="8">
    <source>
        <dbReference type="SAM" id="Phobius"/>
    </source>
</evidence>
<gene>
    <name evidence="9" type="ORF">SAMN04515677_109118</name>
</gene>
<feature type="binding site" evidence="7">
    <location>
        <position position="64"/>
    </location>
    <ligand>
        <name>Zn(2+)</name>
        <dbReference type="ChEBI" id="CHEBI:29105"/>
    </ligand>
</feature>
<dbReference type="GO" id="GO:0046872">
    <property type="term" value="F:metal ion binding"/>
    <property type="evidence" value="ECO:0007669"/>
    <property type="project" value="UniProtKB-KW"/>
</dbReference>
<dbReference type="STRING" id="1121325.SAMN04515677_109118"/>
<dbReference type="EMBL" id="FNGW01000009">
    <property type="protein sequence ID" value="SDM34717.1"/>
    <property type="molecule type" value="Genomic_DNA"/>
</dbReference>
<keyword evidence="4 8" id="KW-0812">Transmembrane</keyword>
<organism evidence="9 10">
    <name type="scientific">Romboutsia lituseburensis DSM 797</name>
    <dbReference type="NCBI Taxonomy" id="1121325"/>
    <lineage>
        <taxon>Bacteria</taxon>
        <taxon>Bacillati</taxon>
        <taxon>Bacillota</taxon>
        <taxon>Clostridia</taxon>
        <taxon>Peptostreptococcales</taxon>
        <taxon>Peptostreptococcaceae</taxon>
        <taxon>Romboutsia</taxon>
    </lineage>
</organism>
<evidence type="ECO:0000256" key="7">
    <source>
        <dbReference type="PIRSR" id="PIRSR604254-1"/>
    </source>
</evidence>
<evidence type="ECO:0000256" key="1">
    <source>
        <dbReference type="ARBA" id="ARBA00004651"/>
    </source>
</evidence>
<dbReference type="Pfam" id="PF03006">
    <property type="entry name" value="HlyIII"/>
    <property type="match status" value="1"/>
</dbReference>
<feature type="binding site" evidence="7">
    <location>
        <position position="197"/>
    </location>
    <ligand>
        <name>Zn(2+)</name>
        <dbReference type="ChEBI" id="CHEBI:29105"/>
    </ligand>
</feature>
<sequence>MGNNYLREPINGFTHLAGAILSFIGLLALVIKTSLTSPTAIALTAVIIFGLSMILLYAASATYHLVVSSDNVISFLRRLDHAMIFVLIAGSYTPFCLIALQGVTGWVLFGIIIAAAIAGICFKLIWFKCPRWISTLIYVAMGWISIFLIVPLYKALSLQGITLLILGGVFYTIGALIYATKPKFLKSKYLGFHEIFHIFIMFGTLTHFFCVFKFVI</sequence>
<evidence type="ECO:0000256" key="3">
    <source>
        <dbReference type="ARBA" id="ARBA00022475"/>
    </source>
</evidence>
<dbReference type="RefSeq" id="WP_092727329.1">
    <property type="nucleotide sequence ID" value="NZ_FNGW01000009.1"/>
</dbReference>
<dbReference type="GO" id="GO:0005886">
    <property type="term" value="C:plasma membrane"/>
    <property type="evidence" value="ECO:0007669"/>
    <property type="project" value="UniProtKB-SubCell"/>
</dbReference>
<dbReference type="GO" id="GO:0140911">
    <property type="term" value="F:pore-forming activity"/>
    <property type="evidence" value="ECO:0007669"/>
    <property type="project" value="InterPro"/>
</dbReference>
<accession>A0A1G9SHD4</accession>
<feature type="transmembrane region" description="Helical" evidence="8">
    <location>
        <begin position="160"/>
        <end position="180"/>
    </location>
</feature>
<dbReference type="InterPro" id="IPR004254">
    <property type="entry name" value="AdipoR/HlyIII-related"/>
</dbReference>
<dbReference type="PANTHER" id="PTHR20855">
    <property type="entry name" value="ADIPOR/PROGESTIN RECEPTOR-RELATED"/>
    <property type="match status" value="1"/>
</dbReference>
<dbReference type="PANTHER" id="PTHR20855:SF3">
    <property type="entry name" value="LD03007P"/>
    <property type="match status" value="1"/>
</dbReference>
<dbReference type="AlphaFoldDB" id="A0A1G9SHD4"/>
<keyword evidence="3" id="KW-1003">Cell membrane</keyword>
<keyword evidence="10" id="KW-1185">Reference proteome</keyword>
<feature type="transmembrane region" description="Helical" evidence="8">
    <location>
        <begin position="40"/>
        <end position="61"/>
    </location>
</feature>
<keyword evidence="5 8" id="KW-1133">Transmembrane helix</keyword>
<feature type="transmembrane region" description="Helical" evidence="8">
    <location>
        <begin position="132"/>
        <end position="153"/>
    </location>
</feature>
<keyword evidence="7" id="KW-0479">Metal-binding</keyword>
<name>A0A1G9SHD4_9FIRM</name>
<feature type="transmembrane region" description="Helical" evidence="8">
    <location>
        <begin position="195"/>
        <end position="215"/>
    </location>
</feature>
<feature type="transmembrane region" description="Helical" evidence="8">
    <location>
        <begin position="107"/>
        <end position="126"/>
    </location>
</feature>
<protein>
    <submittedName>
        <fullName evidence="9">Hemolysin III</fullName>
    </submittedName>
</protein>
<evidence type="ECO:0000313" key="9">
    <source>
        <dbReference type="EMBL" id="SDM34717.1"/>
    </source>
</evidence>
<proteinExistence type="inferred from homology"/>
<evidence type="ECO:0000256" key="5">
    <source>
        <dbReference type="ARBA" id="ARBA00022989"/>
    </source>
</evidence>
<keyword evidence="6 8" id="KW-0472">Membrane</keyword>
<evidence type="ECO:0000256" key="4">
    <source>
        <dbReference type="ARBA" id="ARBA00022692"/>
    </source>
</evidence>
<evidence type="ECO:0000256" key="2">
    <source>
        <dbReference type="ARBA" id="ARBA00008488"/>
    </source>
</evidence>
<evidence type="ECO:0000313" key="10">
    <source>
        <dbReference type="Proteomes" id="UP000199068"/>
    </source>
</evidence>
<comment type="similarity">
    <text evidence="2">Belongs to the UPF0073 (Hly-III) family.</text>
</comment>
<feature type="transmembrane region" description="Helical" evidence="8">
    <location>
        <begin position="81"/>
        <end position="100"/>
    </location>
</feature>
<dbReference type="InterPro" id="IPR005744">
    <property type="entry name" value="Hy-lIII"/>
</dbReference>
<dbReference type="NCBIfam" id="TIGR01065">
    <property type="entry name" value="hlyIII"/>
    <property type="match status" value="1"/>
</dbReference>
<keyword evidence="7" id="KW-0862">Zinc</keyword>
<feature type="transmembrane region" description="Helical" evidence="8">
    <location>
        <begin position="12"/>
        <end position="31"/>
    </location>
</feature>
<reference evidence="9 10" key="1">
    <citation type="submission" date="2016-10" db="EMBL/GenBank/DDBJ databases">
        <authorList>
            <person name="de Groot N.N."/>
        </authorList>
    </citation>
    <scope>NUCLEOTIDE SEQUENCE [LARGE SCALE GENOMIC DNA]</scope>
    <source>
        <strain evidence="9 10">DSM 797</strain>
    </source>
</reference>
<comment type="subcellular location">
    <subcellularLocation>
        <location evidence="1">Cell membrane</location>
        <topology evidence="1">Multi-pass membrane protein</topology>
    </subcellularLocation>
</comment>
<evidence type="ECO:0000256" key="6">
    <source>
        <dbReference type="ARBA" id="ARBA00023136"/>
    </source>
</evidence>
<dbReference type="Proteomes" id="UP000199068">
    <property type="component" value="Unassembled WGS sequence"/>
</dbReference>
<feature type="binding site" evidence="7">
    <location>
        <position position="193"/>
    </location>
    <ligand>
        <name>Zn(2+)</name>
        <dbReference type="ChEBI" id="CHEBI:29105"/>
    </ligand>
</feature>